<evidence type="ECO:0000313" key="2">
    <source>
        <dbReference type="EMBL" id="CUH99752.1"/>
    </source>
</evidence>
<keyword evidence="1" id="KW-0732">Signal</keyword>
<dbReference type="AlphaFoldDB" id="A0A0P1H979"/>
<gene>
    <name evidence="2" type="ORF">PHA8399_01878</name>
</gene>
<dbReference type="InterPro" id="IPR028994">
    <property type="entry name" value="Integrin_alpha_N"/>
</dbReference>
<dbReference type="Proteomes" id="UP000051326">
    <property type="component" value="Unassembled WGS sequence"/>
</dbReference>
<organism evidence="2 3">
    <name type="scientific">Leisingera aquaemixtae</name>
    <dbReference type="NCBI Taxonomy" id="1396826"/>
    <lineage>
        <taxon>Bacteria</taxon>
        <taxon>Pseudomonadati</taxon>
        <taxon>Pseudomonadota</taxon>
        <taxon>Alphaproteobacteria</taxon>
        <taxon>Rhodobacterales</taxon>
        <taxon>Roseobacteraceae</taxon>
        <taxon>Leisingera</taxon>
    </lineage>
</organism>
<reference evidence="2 3" key="1">
    <citation type="submission" date="2015-09" db="EMBL/GenBank/DDBJ databases">
        <authorList>
            <consortium name="Swine Surveillance"/>
        </authorList>
    </citation>
    <scope>NUCLEOTIDE SEQUENCE [LARGE SCALE GENOMIC DNA]</scope>
    <source>
        <strain evidence="2 3">CECT 8399</strain>
    </source>
</reference>
<protein>
    <recommendedName>
        <fullName evidence="4">FG-GAP repeat</fullName>
    </recommendedName>
</protein>
<accession>A0A0P1H979</accession>
<sequence>MINGPAAQRLRMRARPGSARRAWRAVCLGLALAGPSAAQADEDCGPGSSSSPRTVEGSLVRMGEGAAAYEDLTGRYGHGVLGDALEPETLRYWSPALPGRCGVSVTLDEAHVFEDLAPLLADLDGGAHPEIITVRSHRSKGAQIAVYGLRAGRLELIAQTPYIGQSHRWLAPIGAADLDGDGHAEIAYIDRPHLAKILRIWRFRDGALSEVASKPGLTNHRIGDDFITSGIRDCGEGPELVTVSGGWRLIIASRLQEGRIASRDIGPFRPDTGLRHALACR</sequence>
<name>A0A0P1H979_9RHOB</name>
<evidence type="ECO:0008006" key="4">
    <source>
        <dbReference type="Google" id="ProtNLM"/>
    </source>
</evidence>
<dbReference type="SUPFAM" id="SSF69318">
    <property type="entry name" value="Integrin alpha N-terminal domain"/>
    <property type="match status" value="1"/>
</dbReference>
<dbReference type="EMBL" id="CYSR01000021">
    <property type="protein sequence ID" value="CUH99752.1"/>
    <property type="molecule type" value="Genomic_DNA"/>
</dbReference>
<feature type="signal peptide" evidence="1">
    <location>
        <begin position="1"/>
        <end position="40"/>
    </location>
</feature>
<feature type="chain" id="PRO_5006064187" description="FG-GAP repeat" evidence="1">
    <location>
        <begin position="41"/>
        <end position="281"/>
    </location>
</feature>
<dbReference type="STRING" id="1396826.PHA8399_01878"/>
<evidence type="ECO:0000256" key="1">
    <source>
        <dbReference type="SAM" id="SignalP"/>
    </source>
</evidence>
<proteinExistence type="predicted"/>
<evidence type="ECO:0000313" key="3">
    <source>
        <dbReference type="Proteomes" id="UP000051326"/>
    </source>
</evidence>